<organism evidence="2 3">
    <name type="scientific">Portunus trituberculatus</name>
    <name type="common">Swimming crab</name>
    <name type="synonym">Neptunus trituberculatus</name>
    <dbReference type="NCBI Taxonomy" id="210409"/>
    <lineage>
        <taxon>Eukaryota</taxon>
        <taxon>Metazoa</taxon>
        <taxon>Ecdysozoa</taxon>
        <taxon>Arthropoda</taxon>
        <taxon>Crustacea</taxon>
        <taxon>Multicrustacea</taxon>
        <taxon>Malacostraca</taxon>
        <taxon>Eumalacostraca</taxon>
        <taxon>Eucarida</taxon>
        <taxon>Decapoda</taxon>
        <taxon>Pleocyemata</taxon>
        <taxon>Brachyura</taxon>
        <taxon>Eubrachyura</taxon>
        <taxon>Portunoidea</taxon>
        <taxon>Portunidae</taxon>
        <taxon>Portuninae</taxon>
        <taxon>Portunus</taxon>
    </lineage>
</organism>
<name>A0A5B7IP22_PORTR</name>
<feature type="compositionally biased region" description="Polar residues" evidence="1">
    <location>
        <begin position="1"/>
        <end position="17"/>
    </location>
</feature>
<dbReference type="Proteomes" id="UP000324222">
    <property type="component" value="Unassembled WGS sequence"/>
</dbReference>
<feature type="region of interest" description="Disordered" evidence="1">
    <location>
        <begin position="31"/>
        <end position="70"/>
    </location>
</feature>
<feature type="compositionally biased region" description="Polar residues" evidence="1">
    <location>
        <begin position="51"/>
        <end position="70"/>
    </location>
</feature>
<sequence>MTLFPTLTPQQGTTAHTGSLLPLHNDTVPYRHHSKAPQHTLASPQLDHSLPCTSSNPATTAHTGLSPPLKTSTISDKEVYLIIR</sequence>
<evidence type="ECO:0000313" key="2">
    <source>
        <dbReference type="EMBL" id="MPC85562.1"/>
    </source>
</evidence>
<evidence type="ECO:0000313" key="3">
    <source>
        <dbReference type="Proteomes" id="UP000324222"/>
    </source>
</evidence>
<gene>
    <name evidence="2" type="ORF">E2C01_080343</name>
</gene>
<evidence type="ECO:0000256" key="1">
    <source>
        <dbReference type="SAM" id="MobiDB-lite"/>
    </source>
</evidence>
<keyword evidence="3" id="KW-1185">Reference proteome</keyword>
<protein>
    <submittedName>
        <fullName evidence="2">Uncharacterized protein</fullName>
    </submittedName>
</protein>
<feature type="region of interest" description="Disordered" evidence="1">
    <location>
        <begin position="1"/>
        <end position="20"/>
    </location>
</feature>
<accession>A0A5B7IP22</accession>
<dbReference type="AlphaFoldDB" id="A0A5B7IP22"/>
<proteinExistence type="predicted"/>
<comment type="caution">
    <text evidence="2">The sequence shown here is derived from an EMBL/GenBank/DDBJ whole genome shotgun (WGS) entry which is preliminary data.</text>
</comment>
<dbReference type="EMBL" id="VSRR010068813">
    <property type="protein sequence ID" value="MPC85562.1"/>
    <property type="molecule type" value="Genomic_DNA"/>
</dbReference>
<reference evidence="2 3" key="1">
    <citation type="submission" date="2019-05" db="EMBL/GenBank/DDBJ databases">
        <title>Another draft genome of Portunus trituberculatus and its Hox gene families provides insights of decapod evolution.</title>
        <authorList>
            <person name="Jeong J.-H."/>
            <person name="Song I."/>
            <person name="Kim S."/>
            <person name="Choi T."/>
            <person name="Kim D."/>
            <person name="Ryu S."/>
            <person name="Kim W."/>
        </authorList>
    </citation>
    <scope>NUCLEOTIDE SEQUENCE [LARGE SCALE GENOMIC DNA]</scope>
    <source>
        <tissue evidence="2">Muscle</tissue>
    </source>
</reference>